<reference evidence="2" key="3">
    <citation type="submission" date="2023-05" db="EMBL/GenBank/DDBJ databases">
        <authorList>
            <person name="Smith C.H."/>
        </authorList>
    </citation>
    <scope>NUCLEOTIDE SEQUENCE</scope>
    <source>
        <strain evidence="2">CHS0354</strain>
        <tissue evidence="2">Mantle</tissue>
    </source>
</reference>
<dbReference type="AlphaFoldDB" id="A0AAE0W8R5"/>
<gene>
    <name evidence="2" type="ORF">CHS0354_037944</name>
</gene>
<dbReference type="Proteomes" id="UP001195483">
    <property type="component" value="Unassembled WGS sequence"/>
</dbReference>
<evidence type="ECO:0000313" key="3">
    <source>
        <dbReference type="Proteomes" id="UP001195483"/>
    </source>
</evidence>
<reference evidence="2" key="2">
    <citation type="journal article" date="2021" name="Genome Biol. Evol.">
        <title>Developing a high-quality reference genome for a parasitic bivalve with doubly uniparental inheritance (Bivalvia: Unionida).</title>
        <authorList>
            <person name="Smith C.H."/>
        </authorList>
    </citation>
    <scope>NUCLEOTIDE SEQUENCE</scope>
    <source>
        <strain evidence="2">CHS0354</strain>
        <tissue evidence="2">Mantle</tissue>
    </source>
</reference>
<keyword evidence="3" id="KW-1185">Reference proteome</keyword>
<organism evidence="2 3">
    <name type="scientific">Potamilus streckersoni</name>
    <dbReference type="NCBI Taxonomy" id="2493646"/>
    <lineage>
        <taxon>Eukaryota</taxon>
        <taxon>Metazoa</taxon>
        <taxon>Spiralia</taxon>
        <taxon>Lophotrochozoa</taxon>
        <taxon>Mollusca</taxon>
        <taxon>Bivalvia</taxon>
        <taxon>Autobranchia</taxon>
        <taxon>Heteroconchia</taxon>
        <taxon>Palaeoheterodonta</taxon>
        <taxon>Unionida</taxon>
        <taxon>Unionoidea</taxon>
        <taxon>Unionidae</taxon>
        <taxon>Ambleminae</taxon>
        <taxon>Lampsilini</taxon>
        <taxon>Potamilus</taxon>
    </lineage>
</organism>
<proteinExistence type="predicted"/>
<feature type="signal peptide" evidence="1">
    <location>
        <begin position="1"/>
        <end position="17"/>
    </location>
</feature>
<sequence>MRTSIVVIFIFCFHAYAALPADNLGRNIQHCPHIRCAAILVPLHCRRPTYLQYQGRICLGCDRNICLNGYTDS</sequence>
<reference evidence="2" key="1">
    <citation type="journal article" date="2021" name="Genome Biol. Evol.">
        <title>A High-Quality Reference Genome for a Parasitic Bivalve with Doubly Uniparental Inheritance (Bivalvia: Unionida).</title>
        <authorList>
            <person name="Smith C.H."/>
        </authorList>
    </citation>
    <scope>NUCLEOTIDE SEQUENCE</scope>
    <source>
        <strain evidence="2">CHS0354</strain>
    </source>
</reference>
<comment type="caution">
    <text evidence="2">The sequence shown here is derived from an EMBL/GenBank/DDBJ whole genome shotgun (WGS) entry which is preliminary data.</text>
</comment>
<accession>A0AAE0W8R5</accession>
<protein>
    <submittedName>
        <fullName evidence="2">Uncharacterized protein</fullName>
    </submittedName>
</protein>
<name>A0AAE0W8R5_9BIVA</name>
<keyword evidence="1" id="KW-0732">Signal</keyword>
<evidence type="ECO:0000313" key="2">
    <source>
        <dbReference type="EMBL" id="KAK3606268.1"/>
    </source>
</evidence>
<dbReference type="EMBL" id="JAEAOA010002216">
    <property type="protein sequence ID" value="KAK3606268.1"/>
    <property type="molecule type" value="Genomic_DNA"/>
</dbReference>
<feature type="chain" id="PRO_5041973947" evidence="1">
    <location>
        <begin position="18"/>
        <end position="73"/>
    </location>
</feature>
<evidence type="ECO:0000256" key="1">
    <source>
        <dbReference type="SAM" id="SignalP"/>
    </source>
</evidence>